<evidence type="ECO:0000313" key="3">
    <source>
        <dbReference type="Proteomes" id="UP001281761"/>
    </source>
</evidence>
<protein>
    <recommendedName>
        <fullName evidence="4">Ubiquitin-like domain-containing protein</fullName>
    </recommendedName>
</protein>
<dbReference type="EMBL" id="JARBJD010000058">
    <property type="protein sequence ID" value="KAK2956184.1"/>
    <property type="molecule type" value="Genomic_DNA"/>
</dbReference>
<accession>A0ABQ9XXH7</accession>
<gene>
    <name evidence="2" type="ORF">BLNAU_8748</name>
</gene>
<reference evidence="2 3" key="1">
    <citation type="journal article" date="2022" name="bioRxiv">
        <title>Genomics of Preaxostyla Flagellates Illuminates Evolutionary Transitions and the Path Towards Mitochondrial Loss.</title>
        <authorList>
            <person name="Novak L.V.F."/>
            <person name="Treitli S.C."/>
            <person name="Pyrih J."/>
            <person name="Halakuc P."/>
            <person name="Pipaliya S.V."/>
            <person name="Vacek V."/>
            <person name="Brzon O."/>
            <person name="Soukal P."/>
            <person name="Eme L."/>
            <person name="Dacks J.B."/>
            <person name="Karnkowska A."/>
            <person name="Elias M."/>
            <person name="Hampl V."/>
        </authorList>
    </citation>
    <scope>NUCLEOTIDE SEQUENCE [LARGE SCALE GENOMIC DNA]</scope>
    <source>
        <strain evidence="2">NAU3</strain>
        <tissue evidence="2">Gut</tissue>
    </source>
</reference>
<organism evidence="2 3">
    <name type="scientific">Blattamonas nauphoetae</name>
    <dbReference type="NCBI Taxonomy" id="2049346"/>
    <lineage>
        <taxon>Eukaryota</taxon>
        <taxon>Metamonada</taxon>
        <taxon>Preaxostyla</taxon>
        <taxon>Oxymonadida</taxon>
        <taxon>Blattamonas</taxon>
    </lineage>
</organism>
<evidence type="ECO:0008006" key="4">
    <source>
        <dbReference type="Google" id="ProtNLM"/>
    </source>
</evidence>
<comment type="caution">
    <text evidence="2">The sequence shown here is derived from an EMBL/GenBank/DDBJ whole genome shotgun (WGS) entry which is preliminary data.</text>
</comment>
<feature type="compositionally biased region" description="Basic residues" evidence="1">
    <location>
        <begin position="994"/>
        <end position="1010"/>
    </location>
</feature>
<sequence length="1025" mass="118002">MNHILLTDARVVDGFEIKKFMNRKLVNDSEAQSVGKRKHATPAMTSPQIHLRSGNYRQPAAIAKKARPITSIDIYFSINGINEYFLRVSPNLTFAELKSQIYESINVTPIKQLYPLVEATLTHKTRKELHQTKLDKSLKMALFGCNKLEQADDQTCIVVFPIYPPRFTWEKVPKNELDWMETVQIHGCRCADGTKVNALIKNWPRSATGDLLPLDVIYTPYKRKVPSFRVRDHDELEDSVIERFTFLSIVQRTNPRIIGLPNQDVGGQMDNMYVRDTWVDYSDRMINQFKLSEGAISIPTPIPDYVYNEDDENEDDVIKQIPALSRVPHWVEQDNKLNSSIKDFLKDVPTSNAVPSHYYVEGHPGTGKTEMQLYFLYRLIHTFARLIIVYDFKDIPTLFIKVDKTQEPEIVVEQLKSDRSQFQDVDYFPVIGLFDSVKPETRAFFTYVGSPHIMEKHLPENWNGNMELRLPYPLWKKKEFWHMLQLVYPRDPTPWLRSFPVVEINILNYDMKRILLCLPEFDAEESPLDIVQSMNPHQENGFITLREVFGLKHPITGTSKINLTTSPPALIFPRQPPMTQKQLNSLSVEERLDLSSFRPNWDPAMEEKLQKGKEIILNVIDLFGLTPRALTMKPLGLMHKLGDAIKQNTRDDLGMFAARSYVVATASRHFPISLYSNLLFLDNQLSRLGMPLAREARSQSNFSVQGYEFEEQVIYSMIDKIRYVTVHTSTAGKFKGKKLLWSFKLGLRRLSERDAQNLSTFEQNTLYAQSIAPSSQIVPNTPFTGIDAFFWQPHKEVDLFCAVQITLSSKHSTPNMTFFNGVLENFKTFARGRKKPVVSWFLWIVPNVFLETYLGRTDVEGYQLVGAINANELIVQQVTQGHPQQTNHLISFEQHNRGVMSDKRHKGLQEETDTDQTAYAGLGDTDEDRVGSIKKHKRTSWRVTQSKRKPKTQRKDQGVAVYDQTVDAGISDTGEDSVGSIKKHKRTSSTVTRSKQKPKKQNKPRNKRYKSSTLLNRWYRNEPAN</sequence>
<feature type="compositionally biased region" description="Basic residues" evidence="1">
    <location>
        <begin position="932"/>
        <end position="952"/>
    </location>
</feature>
<keyword evidence="3" id="KW-1185">Reference proteome</keyword>
<evidence type="ECO:0000256" key="1">
    <source>
        <dbReference type="SAM" id="MobiDB-lite"/>
    </source>
</evidence>
<proteinExistence type="predicted"/>
<feature type="region of interest" description="Disordered" evidence="1">
    <location>
        <begin position="903"/>
        <end position="1025"/>
    </location>
</feature>
<evidence type="ECO:0000313" key="2">
    <source>
        <dbReference type="EMBL" id="KAK2956184.1"/>
    </source>
</evidence>
<dbReference type="Proteomes" id="UP001281761">
    <property type="component" value="Unassembled WGS sequence"/>
</dbReference>
<name>A0ABQ9XXH7_9EUKA</name>